<evidence type="ECO:0008006" key="3">
    <source>
        <dbReference type="Google" id="ProtNLM"/>
    </source>
</evidence>
<dbReference type="EMBL" id="DACQKT010000005">
    <property type="protein sequence ID" value="HAS6677721.1"/>
    <property type="molecule type" value="Genomic_DNA"/>
</dbReference>
<evidence type="ECO:0000313" key="2">
    <source>
        <dbReference type="EMBL" id="HAS6677721.1"/>
    </source>
</evidence>
<gene>
    <name evidence="2" type="ORF">I7278_12960</name>
</gene>
<name>A0A8H9MVG4_VIBPH</name>
<feature type="signal peptide" evidence="1">
    <location>
        <begin position="1"/>
        <end position="20"/>
    </location>
</feature>
<dbReference type="RefSeq" id="WP_089183679.1">
    <property type="nucleotide sequence ID" value="NZ_CP046782.1"/>
</dbReference>
<dbReference type="AlphaFoldDB" id="A0A8H9MVG4"/>
<evidence type="ECO:0000256" key="1">
    <source>
        <dbReference type="SAM" id="SignalP"/>
    </source>
</evidence>
<reference evidence="2" key="2">
    <citation type="submission" date="2019-12" db="EMBL/GenBank/DDBJ databases">
        <authorList>
            <consortium name="NCBI Pathogen Detection Project"/>
        </authorList>
    </citation>
    <scope>NUCLEOTIDE SEQUENCE</scope>
    <source>
        <strain evidence="2">1930</strain>
    </source>
</reference>
<dbReference type="Proteomes" id="UP000856022">
    <property type="component" value="Unassembled WGS sequence"/>
</dbReference>
<proteinExistence type="predicted"/>
<comment type="caution">
    <text evidence="2">The sequence shown here is derived from an EMBL/GenBank/DDBJ whole genome shotgun (WGS) entry which is preliminary data.</text>
</comment>
<keyword evidence="1" id="KW-0732">Signal</keyword>
<dbReference type="PROSITE" id="PS51257">
    <property type="entry name" value="PROKAR_LIPOPROTEIN"/>
    <property type="match status" value="1"/>
</dbReference>
<accession>A0A8H9MVG4</accession>
<feature type="chain" id="PRO_5034950249" description="Lipoprotein" evidence="1">
    <location>
        <begin position="21"/>
        <end position="387"/>
    </location>
</feature>
<protein>
    <recommendedName>
        <fullName evidence="3">Lipoprotein</fullName>
    </recommendedName>
</protein>
<organism evidence="2">
    <name type="scientific">Vibrio parahaemolyticus</name>
    <dbReference type="NCBI Taxonomy" id="670"/>
    <lineage>
        <taxon>Bacteria</taxon>
        <taxon>Pseudomonadati</taxon>
        <taxon>Pseudomonadota</taxon>
        <taxon>Gammaproteobacteria</taxon>
        <taxon>Vibrionales</taxon>
        <taxon>Vibrionaceae</taxon>
        <taxon>Vibrio</taxon>
    </lineage>
</organism>
<reference evidence="2" key="1">
    <citation type="journal article" date="2018" name="Genome Biol.">
        <title>SKESA: strategic k-mer extension for scrupulous assemblies.</title>
        <authorList>
            <person name="Souvorov A."/>
            <person name="Agarwala R."/>
            <person name="Lipman D.J."/>
        </authorList>
    </citation>
    <scope>NUCLEOTIDE SEQUENCE</scope>
    <source>
        <strain evidence="2">1930</strain>
    </source>
</reference>
<sequence length="387" mass="42405">MNLSKTLLTTALFTIPFALIGCGGSSGGSDNNNSGQPYQFGGAVQKGPLQPGSVVTAYELNQDLEKTDTSYTTQIEDYEGNYNMNEWFNTPYVELVAQGDYFNELTGKSDEQMRMSAFVDMNAATQVNFNVATAAMKASIMAKVQAGQTFEEAVHEATAELLSLYSYDPEQWADGINFYNVNLSNAGDTSTVLLVISASTLTMATENGITLEQQIEKIGQVLLDPKSVQFEEMKQALTQYSLALYKTAAYENTQKYYADNGLDFDIPHVDYFIDIDGDGVLPNKDLPVFRYSSGISVGVNEETIGSQYPAGVSAIDYQGRPMTFEIIGEFKHGEIASIEHTDNGVSIWYRLTNVDFEGIVDDCITVNTVQPAPANFTYDACVTLTKP</sequence>